<sequence length="317" mass="35136">MPLPRDPIRPEDILHDSPRQQHRPDNRQGWEPPSALVSTAREPQRAALAGDAHAVRLHQGRAGSGAPSVQGFKPAGFRDSIVSRSLLSYPSIAGPAEDMVSLSSLADDLNLRFQCVVKPPFVPEWIEEPFFELQILSVGALVGSYPQFQSQFLGGFSMRIEQLGRARVHAVEKQQILNVSAEFTASRKNFVSPSPVMSLEGVYNPEDGRMYLVGCRNVHAPWRVLSKRRDLEDGMDCSIEMTVEYPPTTTRWLISRAAKVSVASTRGEDDPLHFNRTELRTLPVAYRHQRRSDLTEPLVEGLLCVTMLSATVAATAG</sequence>
<comment type="caution">
    <text evidence="3">The sequence shown here is derived from an EMBL/GenBank/DDBJ whole genome shotgun (WGS) entry which is preliminary data.</text>
</comment>
<dbReference type="Pfam" id="PF25333">
    <property type="entry name" value="DUF2921_N"/>
    <property type="match status" value="1"/>
</dbReference>
<dbReference type="AlphaFoldDB" id="A0A8T0WXK3"/>
<accession>A0A8T0WXK3</accession>
<feature type="region of interest" description="Disordered" evidence="1">
    <location>
        <begin position="1"/>
        <end position="35"/>
    </location>
</feature>
<feature type="domain" description="DUF2921" evidence="2">
    <location>
        <begin position="170"/>
        <end position="276"/>
    </location>
</feature>
<evidence type="ECO:0000313" key="3">
    <source>
        <dbReference type="EMBL" id="KAG2649854.1"/>
    </source>
</evidence>
<reference evidence="3" key="1">
    <citation type="submission" date="2020-05" db="EMBL/GenBank/DDBJ databases">
        <title>WGS assembly of Panicum virgatum.</title>
        <authorList>
            <person name="Lovell J.T."/>
            <person name="Jenkins J."/>
            <person name="Shu S."/>
            <person name="Juenger T.E."/>
            <person name="Schmutz J."/>
        </authorList>
    </citation>
    <scope>NUCLEOTIDE SEQUENCE</scope>
    <source>
        <strain evidence="3">AP13</strain>
    </source>
</reference>
<dbReference type="PANTHER" id="PTHR33389:SF16">
    <property type="entry name" value="BACTERIAL IG-LIKE DOMAIN-CONTAINING PROTEIN"/>
    <property type="match status" value="1"/>
</dbReference>
<evidence type="ECO:0000259" key="2">
    <source>
        <dbReference type="Pfam" id="PF25333"/>
    </source>
</evidence>
<organism evidence="3 4">
    <name type="scientific">Panicum virgatum</name>
    <name type="common">Blackwell switchgrass</name>
    <dbReference type="NCBI Taxonomy" id="38727"/>
    <lineage>
        <taxon>Eukaryota</taxon>
        <taxon>Viridiplantae</taxon>
        <taxon>Streptophyta</taxon>
        <taxon>Embryophyta</taxon>
        <taxon>Tracheophyta</taxon>
        <taxon>Spermatophyta</taxon>
        <taxon>Magnoliopsida</taxon>
        <taxon>Liliopsida</taxon>
        <taxon>Poales</taxon>
        <taxon>Poaceae</taxon>
        <taxon>PACMAD clade</taxon>
        <taxon>Panicoideae</taxon>
        <taxon>Panicodae</taxon>
        <taxon>Paniceae</taxon>
        <taxon>Panicinae</taxon>
        <taxon>Panicum</taxon>
        <taxon>Panicum sect. Hiantes</taxon>
    </lineage>
</organism>
<protein>
    <recommendedName>
        <fullName evidence="2">DUF2921 domain-containing protein</fullName>
    </recommendedName>
</protein>
<dbReference type="InterPro" id="IPR057425">
    <property type="entry name" value="DUF2921_N"/>
</dbReference>
<dbReference type="PANTHER" id="PTHR33389">
    <property type="entry name" value="FAMILY PROTEIN, PUTATIVE (DUF2921)-RELATED"/>
    <property type="match status" value="1"/>
</dbReference>
<gene>
    <name evidence="3" type="ORF">PVAP13_1NG136076</name>
</gene>
<keyword evidence="4" id="KW-1185">Reference proteome</keyword>
<name>A0A8T0WXK3_PANVG</name>
<dbReference type="Proteomes" id="UP000823388">
    <property type="component" value="Chromosome 1N"/>
</dbReference>
<evidence type="ECO:0000256" key="1">
    <source>
        <dbReference type="SAM" id="MobiDB-lite"/>
    </source>
</evidence>
<evidence type="ECO:0000313" key="4">
    <source>
        <dbReference type="Proteomes" id="UP000823388"/>
    </source>
</evidence>
<dbReference type="EMBL" id="CM029038">
    <property type="protein sequence ID" value="KAG2649854.1"/>
    <property type="molecule type" value="Genomic_DNA"/>
</dbReference>
<feature type="compositionally biased region" description="Basic and acidic residues" evidence="1">
    <location>
        <begin position="1"/>
        <end position="28"/>
    </location>
</feature>
<proteinExistence type="predicted"/>